<dbReference type="RefSeq" id="XP_037279017.1">
    <property type="nucleotide sequence ID" value="XM_037423120.1"/>
</dbReference>
<evidence type="ECO:0000256" key="14">
    <source>
        <dbReference type="SAM" id="MobiDB-lite"/>
    </source>
</evidence>
<evidence type="ECO:0000256" key="11">
    <source>
        <dbReference type="ARBA" id="ARBA00023306"/>
    </source>
</evidence>
<evidence type="ECO:0000259" key="15">
    <source>
        <dbReference type="PROSITE" id="PS50950"/>
    </source>
</evidence>
<evidence type="ECO:0000256" key="6">
    <source>
        <dbReference type="ARBA" id="ARBA00023015"/>
    </source>
</evidence>
<dbReference type="GO" id="GO:0005654">
    <property type="term" value="C:nucleoplasm"/>
    <property type="evidence" value="ECO:0007669"/>
    <property type="project" value="UniProtKB-SubCell"/>
</dbReference>
<dbReference type="GO" id="GO:0008270">
    <property type="term" value="F:zinc ion binding"/>
    <property type="evidence" value="ECO:0007669"/>
    <property type="project" value="UniProtKB-KW"/>
</dbReference>
<dbReference type="PROSITE" id="PS50950">
    <property type="entry name" value="ZF_THAP"/>
    <property type="match status" value="1"/>
</dbReference>
<evidence type="ECO:0000256" key="4">
    <source>
        <dbReference type="ARBA" id="ARBA00022771"/>
    </source>
</evidence>
<dbReference type="SMART" id="SM00980">
    <property type="entry name" value="THAP"/>
    <property type="match status" value="1"/>
</dbReference>
<evidence type="ECO:0000256" key="3">
    <source>
        <dbReference type="ARBA" id="ARBA00022723"/>
    </source>
</evidence>
<dbReference type="EMBL" id="GHWJ01002484">
    <property type="protein sequence ID" value="NOV35221.1"/>
    <property type="molecule type" value="Transcribed_RNA"/>
</dbReference>
<keyword evidence="3" id="KW-0479">Metal-binding</keyword>
<comment type="subcellular location">
    <subcellularLocation>
        <location evidence="1">Nucleus</location>
        <location evidence="1">Nucleoplasm</location>
    </subcellularLocation>
</comment>
<dbReference type="Gene3D" id="6.20.210.20">
    <property type="entry name" value="THAP domain"/>
    <property type="match status" value="1"/>
</dbReference>
<keyword evidence="7 13" id="KW-0175">Coiled coil</keyword>
<keyword evidence="6" id="KW-0805">Transcription regulation</keyword>
<evidence type="ECO:0000256" key="12">
    <source>
        <dbReference type="PROSITE-ProRule" id="PRU00309"/>
    </source>
</evidence>
<evidence type="ECO:0000256" key="13">
    <source>
        <dbReference type="SAM" id="Coils"/>
    </source>
</evidence>
<dbReference type="GO" id="GO:0043565">
    <property type="term" value="F:sequence-specific DNA binding"/>
    <property type="evidence" value="ECO:0007669"/>
    <property type="project" value="InterPro"/>
</dbReference>
<keyword evidence="11" id="KW-0131">Cell cycle</keyword>
<protein>
    <recommendedName>
        <fullName evidence="15">THAP-type domain-containing protein</fullName>
    </recommendedName>
</protein>
<feature type="region of interest" description="Disordered" evidence="14">
    <location>
        <begin position="131"/>
        <end position="162"/>
    </location>
</feature>
<comment type="similarity">
    <text evidence="2">Belongs to the THAP1 family.</text>
</comment>
<proteinExistence type="inferred from homology"/>
<keyword evidence="9" id="KW-0804">Transcription</keyword>
<evidence type="ECO:0000256" key="9">
    <source>
        <dbReference type="ARBA" id="ARBA00023163"/>
    </source>
</evidence>
<dbReference type="SUPFAM" id="SSF57716">
    <property type="entry name" value="Glucocorticoid receptor-like (DNA-binding domain)"/>
    <property type="match status" value="1"/>
</dbReference>
<feature type="compositionally biased region" description="Basic and acidic residues" evidence="14">
    <location>
        <begin position="574"/>
        <end position="590"/>
    </location>
</feature>
<evidence type="ECO:0000256" key="5">
    <source>
        <dbReference type="ARBA" id="ARBA00022833"/>
    </source>
</evidence>
<keyword evidence="5" id="KW-0862">Zinc</keyword>
<dbReference type="AlphaFoldDB" id="A0A6M2CNV1"/>
<feature type="region of interest" description="Disordered" evidence="14">
    <location>
        <begin position="379"/>
        <end position="407"/>
    </location>
</feature>
<feature type="compositionally biased region" description="Low complexity" evidence="14">
    <location>
        <begin position="508"/>
        <end position="528"/>
    </location>
</feature>
<evidence type="ECO:0000313" key="16">
    <source>
        <dbReference type="EMBL" id="NOV35221.1"/>
    </source>
</evidence>
<dbReference type="OrthoDB" id="6496718at2759"/>
<reference evidence="16" key="1">
    <citation type="submission" date="2019-09" db="EMBL/GenBank/DDBJ databases">
        <title>Organ-specific transcriptomic study of the physiology of the cattle tick, Rhipicephalus microplus.</title>
        <authorList>
            <person name="Tirloni L."/>
            <person name="Braz G."/>
            <person name="Gandara A.C.P."/>
            <person name="Sabadin G.A."/>
            <person name="da Silva R.M."/>
            <person name="Guizzo M.G."/>
            <person name="Machado J.A."/>
            <person name="Costa E.P."/>
            <person name="Gomes H.F."/>
            <person name="Moraes J."/>
            <person name="Mota M.B.S."/>
            <person name="Mesquita R.D."/>
            <person name="Alvarenga P.H."/>
            <person name="Alves F."/>
            <person name="Seixas A."/>
            <person name="da Fonseca R.N."/>
            <person name="Fogaca A."/>
            <person name="Logullo C."/>
            <person name="Tanaka A."/>
            <person name="Daffre S."/>
            <person name="Termignoni C."/>
            <person name="Vaz I.S.Jr."/>
            <person name="Oliveira P.L."/>
            <person name="Ribeiro J.M."/>
        </authorList>
    </citation>
    <scope>NUCLEOTIDE SEQUENCE</scope>
    <source>
        <strain evidence="16">Porto Alegre</strain>
    </source>
</reference>
<feature type="compositionally biased region" description="Polar residues" evidence="14">
    <location>
        <begin position="535"/>
        <end position="572"/>
    </location>
</feature>
<evidence type="ECO:0000256" key="10">
    <source>
        <dbReference type="ARBA" id="ARBA00023242"/>
    </source>
</evidence>
<feature type="coiled-coil region" evidence="13">
    <location>
        <begin position="262"/>
        <end position="296"/>
    </location>
</feature>
<evidence type="ECO:0000256" key="7">
    <source>
        <dbReference type="ARBA" id="ARBA00023054"/>
    </source>
</evidence>
<feature type="region of interest" description="Disordered" evidence="14">
    <location>
        <begin position="507"/>
        <end position="609"/>
    </location>
</feature>
<keyword evidence="10" id="KW-0539">Nucleus</keyword>
<evidence type="ECO:0000256" key="8">
    <source>
        <dbReference type="ARBA" id="ARBA00023125"/>
    </source>
</evidence>
<dbReference type="Pfam" id="PF05485">
    <property type="entry name" value="THAP"/>
    <property type="match status" value="1"/>
</dbReference>
<dbReference type="InterPro" id="IPR038441">
    <property type="entry name" value="THAP_Znf_sf"/>
</dbReference>
<dbReference type="PANTHER" id="PTHR46600:SF1">
    <property type="entry name" value="THAP DOMAIN-CONTAINING PROTEIN 1"/>
    <property type="match status" value="1"/>
</dbReference>
<evidence type="ECO:0000256" key="1">
    <source>
        <dbReference type="ARBA" id="ARBA00004642"/>
    </source>
</evidence>
<keyword evidence="8 12" id="KW-0238">DNA-binding</keyword>
<accession>A0A6M2CNV1</accession>
<feature type="compositionally biased region" description="Polar residues" evidence="14">
    <location>
        <begin position="390"/>
        <end position="399"/>
    </location>
</feature>
<evidence type="ECO:0000256" key="2">
    <source>
        <dbReference type="ARBA" id="ARBA00006177"/>
    </source>
</evidence>
<dbReference type="SMART" id="SM00692">
    <property type="entry name" value="DM3"/>
    <property type="match status" value="1"/>
</dbReference>
<feature type="compositionally biased region" description="Polar residues" evidence="14">
    <location>
        <begin position="592"/>
        <end position="609"/>
    </location>
</feature>
<feature type="compositionally biased region" description="Polar residues" evidence="14">
    <location>
        <begin position="139"/>
        <end position="151"/>
    </location>
</feature>
<sequence>MPAFCAVRGCGTRHQKGVNISFHAFPTRDAEMLRLWLQAVGREDLQPKSHHRICSQHFKASCFYAGLDRACLRPEAVPTEFSGCRERVRNYTSTKLSATPSPVVETVPSLTHSRATRAATKVQQTANQAQKQLQRRITGPNTTSSPVNDAPTQARDASLEGQPLPKKRMFNLQQDASISQPAHFEKLNSVTSNGIKSEEDPDGDNISHVLEIHAEVVGQTVNRDLDSGEPGPETTATGALFLHTYCGGKKESEEVVKLKLLLQLAKRRLGVAEQKLKRKSEAYNKLLNTNKELKFELSLAQRPTQQQFSVSHRLPQELLRDWHENAGRVPHARRYSATTLRFAADLHACSRTAYEHVAQWLPMPTLYLVRRHTAMSSHCSRESGGAAVVTTPSSQSETTAVGPRDNTLPASRFASSVPRYRKLISWIPAAASKSSVSTFSSAPRAVKLANAPVVQAGHSAPTIFVIKNASPPEMGTPRDAATPPETTLSTKAATLSETTTMPETGVATLSNTTTTPETEVTTSSETTTMPEKEVATSSDMTTMPETGVATSSETATSAEVETQVGTEVQPKTKTPLDMDKQSEGRMHETDTELNTETISGSLDSGTITDSPSVQTVTAIFVSRTLAS</sequence>
<organism evidence="16">
    <name type="scientific">Rhipicephalus microplus</name>
    <name type="common">Cattle tick</name>
    <name type="synonym">Boophilus microplus</name>
    <dbReference type="NCBI Taxonomy" id="6941"/>
    <lineage>
        <taxon>Eukaryota</taxon>
        <taxon>Metazoa</taxon>
        <taxon>Ecdysozoa</taxon>
        <taxon>Arthropoda</taxon>
        <taxon>Chelicerata</taxon>
        <taxon>Arachnida</taxon>
        <taxon>Acari</taxon>
        <taxon>Parasitiformes</taxon>
        <taxon>Ixodida</taxon>
        <taxon>Ixodoidea</taxon>
        <taxon>Ixodidae</taxon>
        <taxon>Rhipicephalinae</taxon>
        <taxon>Rhipicephalus</taxon>
        <taxon>Boophilus</taxon>
    </lineage>
</organism>
<keyword evidence="4 12" id="KW-0863">Zinc-finger</keyword>
<dbReference type="VEuPathDB" id="VectorBase:LOC119172119"/>
<dbReference type="InterPro" id="IPR026516">
    <property type="entry name" value="THAP1/10"/>
</dbReference>
<name>A0A6M2CNV1_RHIMP</name>
<feature type="domain" description="THAP-type" evidence="15">
    <location>
        <begin position="1"/>
        <end position="81"/>
    </location>
</feature>
<dbReference type="InterPro" id="IPR006612">
    <property type="entry name" value="THAP_Znf"/>
</dbReference>
<dbReference type="PANTHER" id="PTHR46600">
    <property type="entry name" value="THAP DOMAIN-CONTAINING"/>
    <property type="match status" value="1"/>
</dbReference>